<dbReference type="InterPro" id="IPR001370">
    <property type="entry name" value="BIR_rpt"/>
</dbReference>
<organism evidence="2 3">
    <name type="scientific">Dreissena polymorpha</name>
    <name type="common">Zebra mussel</name>
    <name type="synonym">Mytilus polymorpha</name>
    <dbReference type="NCBI Taxonomy" id="45954"/>
    <lineage>
        <taxon>Eukaryota</taxon>
        <taxon>Metazoa</taxon>
        <taxon>Spiralia</taxon>
        <taxon>Lophotrochozoa</taxon>
        <taxon>Mollusca</taxon>
        <taxon>Bivalvia</taxon>
        <taxon>Autobranchia</taxon>
        <taxon>Heteroconchia</taxon>
        <taxon>Euheterodonta</taxon>
        <taxon>Imparidentia</taxon>
        <taxon>Neoheterodontei</taxon>
        <taxon>Myida</taxon>
        <taxon>Dreissenoidea</taxon>
        <taxon>Dreissenidae</taxon>
        <taxon>Dreissena</taxon>
    </lineage>
</organism>
<dbReference type="Pfam" id="PF00653">
    <property type="entry name" value="BIR"/>
    <property type="match status" value="1"/>
</dbReference>
<feature type="region of interest" description="Disordered" evidence="1">
    <location>
        <begin position="577"/>
        <end position="668"/>
    </location>
</feature>
<name>A0A9D4JJ26_DREPO</name>
<dbReference type="InterPro" id="IPR050784">
    <property type="entry name" value="IAP"/>
</dbReference>
<dbReference type="AlphaFoldDB" id="A0A9D4JJ26"/>
<dbReference type="Pfam" id="PF13920">
    <property type="entry name" value="zf-C3HC4_3"/>
    <property type="match status" value="1"/>
</dbReference>
<reference evidence="2" key="2">
    <citation type="submission" date="2020-11" db="EMBL/GenBank/DDBJ databases">
        <authorList>
            <person name="McCartney M.A."/>
            <person name="Auch B."/>
            <person name="Kono T."/>
            <person name="Mallez S."/>
            <person name="Becker A."/>
            <person name="Gohl D.M."/>
            <person name="Silverstein K.A.T."/>
            <person name="Koren S."/>
            <person name="Bechman K.B."/>
            <person name="Herman A."/>
            <person name="Abrahante J.E."/>
            <person name="Garbe J."/>
        </authorList>
    </citation>
    <scope>NUCLEOTIDE SEQUENCE</scope>
    <source>
        <strain evidence="2">Duluth1</strain>
        <tissue evidence="2">Whole animal</tissue>
    </source>
</reference>
<sequence>MIGLHYLRINVNKAYGRKRFATFIFGLIILHDSCEPHVTSSWIGSYRYSKDDFEREEFQKTTYDASSTEHVSQKHMPRIPDDKVDSHWSVVDFALHNVTKLPSRSIDLVSFIQQANETRSKKQTTVLADKGLCMSACLQRAYKTLIDARAYTCKTLLKVLHIYVPPICALTVPLKRLSCEEFYLCPHYKRHDYRFEPRQNLQFRMMITFPNVIDVSTALSCIINEWRIIFKRKLHEYTVRNASGALTSTLCHRDEVKLFNRTETSNRRFKTNNAIFSHTFLNSLTRMLQFACCTYDRPAVPDRTADIYIYHIRLSILVYVIYLRCTCICLCVQVLTLLQLNIHRLSRPKQTNHGITVCMCDTEIPIKFSIESSSSTKIQPLYAWNKQGSFIKATSCKTFSQKDNPEDTCKKDVDCCFEEKNKHTENDFLATMLRRNTWLLSHKKMYGLPTPIWVFPLISPVITIINRLAEGSSVHPKESMRHELLRLCTFRTYPTHGKPSCLRLAKAGFYYASQGDEVICYCCAKRISNWNERDDPLRAHRLVSPGCPFLLRNSEVNEPVTDDSSESSNPRLNRILQSLDDSDEPPDRRGTENVSAAIPDVSSLSATTSSRTTEHATNVQNGVSGYSGECRSGPFTHELTATTNRTVGESQLTSAPVPPARSSIPAGSFACSSATEASIATPNARREMAMPMKAEGRQLQGASNNRSDETREKLLSENRALKAQSKCLRCRRNDVCIAFLPCGHLVSCEACSTDPSARKCFSCDAAVKARIKAFIA</sequence>
<evidence type="ECO:0000313" key="2">
    <source>
        <dbReference type="EMBL" id="KAH3810588.1"/>
    </source>
</evidence>
<feature type="compositionally biased region" description="Low complexity" evidence="1">
    <location>
        <begin position="602"/>
        <end position="611"/>
    </location>
</feature>
<dbReference type="PANTHER" id="PTHR10044">
    <property type="entry name" value="INHIBITOR OF APOPTOSIS"/>
    <property type="match status" value="1"/>
</dbReference>
<evidence type="ECO:0000313" key="3">
    <source>
        <dbReference type="Proteomes" id="UP000828390"/>
    </source>
</evidence>
<proteinExistence type="predicted"/>
<dbReference type="Proteomes" id="UP000828390">
    <property type="component" value="Unassembled WGS sequence"/>
</dbReference>
<protein>
    <recommendedName>
        <fullName evidence="4">RING-type domain-containing protein</fullName>
    </recommendedName>
</protein>
<dbReference type="PROSITE" id="PS01282">
    <property type="entry name" value="BIR_REPEAT_1"/>
    <property type="match status" value="1"/>
</dbReference>
<evidence type="ECO:0000256" key="1">
    <source>
        <dbReference type="SAM" id="MobiDB-lite"/>
    </source>
</evidence>
<feature type="compositionally biased region" description="Polar residues" evidence="1">
    <location>
        <begin position="639"/>
        <end position="654"/>
    </location>
</feature>
<reference evidence="2" key="1">
    <citation type="journal article" date="2019" name="bioRxiv">
        <title>The Genome of the Zebra Mussel, Dreissena polymorpha: A Resource for Invasive Species Research.</title>
        <authorList>
            <person name="McCartney M.A."/>
            <person name="Auch B."/>
            <person name="Kono T."/>
            <person name="Mallez S."/>
            <person name="Zhang Y."/>
            <person name="Obille A."/>
            <person name="Becker A."/>
            <person name="Abrahante J.E."/>
            <person name="Garbe J."/>
            <person name="Badalamenti J.P."/>
            <person name="Herman A."/>
            <person name="Mangelson H."/>
            <person name="Liachko I."/>
            <person name="Sullivan S."/>
            <person name="Sone E.D."/>
            <person name="Koren S."/>
            <person name="Silverstein K.A.T."/>
            <person name="Beckman K.B."/>
            <person name="Gohl D.M."/>
        </authorList>
    </citation>
    <scope>NUCLEOTIDE SEQUENCE</scope>
    <source>
        <strain evidence="2">Duluth1</strain>
        <tissue evidence="2">Whole animal</tissue>
    </source>
</reference>
<comment type="caution">
    <text evidence="2">The sequence shown here is derived from an EMBL/GenBank/DDBJ whole genome shotgun (WGS) entry which is preliminary data.</text>
</comment>
<dbReference type="PROSITE" id="PS50143">
    <property type="entry name" value="BIR_REPEAT_2"/>
    <property type="match status" value="1"/>
</dbReference>
<dbReference type="CDD" id="cd00022">
    <property type="entry name" value="BIR"/>
    <property type="match status" value="1"/>
</dbReference>
<dbReference type="Gene3D" id="1.10.1170.10">
    <property type="entry name" value="Inhibitor Of Apoptosis Protein (2mihbC-IAP-1), Chain A"/>
    <property type="match status" value="1"/>
</dbReference>
<dbReference type="InterPro" id="IPR013083">
    <property type="entry name" value="Znf_RING/FYVE/PHD"/>
</dbReference>
<dbReference type="SUPFAM" id="SSF57924">
    <property type="entry name" value="Inhibitor of apoptosis (IAP) repeat"/>
    <property type="match status" value="1"/>
</dbReference>
<feature type="compositionally biased region" description="Polar residues" evidence="1">
    <location>
        <begin position="615"/>
        <end position="624"/>
    </location>
</feature>
<keyword evidence="3" id="KW-1185">Reference proteome</keyword>
<dbReference type="Gene3D" id="3.30.40.10">
    <property type="entry name" value="Zinc/RING finger domain, C3HC4 (zinc finger)"/>
    <property type="match status" value="1"/>
</dbReference>
<dbReference type="SMART" id="SM00238">
    <property type="entry name" value="BIR"/>
    <property type="match status" value="1"/>
</dbReference>
<dbReference type="EMBL" id="JAIWYP010000006">
    <property type="protein sequence ID" value="KAH3810588.1"/>
    <property type="molecule type" value="Genomic_DNA"/>
</dbReference>
<accession>A0A9D4JJ26</accession>
<evidence type="ECO:0008006" key="4">
    <source>
        <dbReference type="Google" id="ProtNLM"/>
    </source>
</evidence>
<gene>
    <name evidence="2" type="ORF">DPMN_138981</name>
</gene>